<feature type="region of interest" description="Disordered" evidence="8">
    <location>
        <begin position="95"/>
        <end position="128"/>
    </location>
</feature>
<evidence type="ECO:0000256" key="4">
    <source>
        <dbReference type="ARBA" id="ARBA00022525"/>
    </source>
</evidence>
<dbReference type="Proteomes" id="UP001177003">
    <property type="component" value="Chromosome 3"/>
</dbReference>
<organism evidence="9 10">
    <name type="scientific">Lactuca saligna</name>
    <name type="common">Willowleaf lettuce</name>
    <dbReference type="NCBI Taxonomy" id="75948"/>
    <lineage>
        <taxon>Eukaryota</taxon>
        <taxon>Viridiplantae</taxon>
        <taxon>Streptophyta</taxon>
        <taxon>Embryophyta</taxon>
        <taxon>Tracheophyta</taxon>
        <taxon>Spermatophyta</taxon>
        <taxon>Magnoliopsida</taxon>
        <taxon>eudicotyledons</taxon>
        <taxon>Gunneridae</taxon>
        <taxon>Pentapetalae</taxon>
        <taxon>asterids</taxon>
        <taxon>campanulids</taxon>
        <taxon>Asterales</taxon>
        <taxon>Asteraceae</taxon>
        <taxon>Cichorioideae</taxon>
        <taxon>Cichorieae</taxon>
        <taxon>Lactucinae</taxon>
        <taxon>Lactuca</taxon>
    </lineage>
</organism>
<dbReference type="PANTHER" id="PTHR33348:SF40">
    <property type="entry name" value="PRECURSOR OF CEP3"/>
    <property type="match status" value="1"/>
</dbReference>
<dbReference type="GO" id="GO:0005179">
    <property type="term" value="F:hormone activity"/>
    <property type="evidence" value="ECO:0007669"/>
    <property type="project" value="UniProtKB-KW"/>
</dbReference>
<dbReference type="GO" id="GO:1901371">
    <property type="term" value="P:regulation of leaf morphogenesis"/>
    <property type="evidence" value="ECO:0007669"/>
    <property type="project" value="TreeGrafter"/>
</dbReference>
<dbReference type="GO" id="GO:1902025">
    <property type="term" value="P:nitrate import"/>
    <property type="evidence" value="ECO:0007669"/>
    <property type="project" value="TreeGrafter"/>
</dbReference>
<feature type="region of interest" description="Disordered" evidence="8">
    <location>
        <begin position="1"/>
        <end position="64"/>
    </location>
</feature>
<name>A0AA35YMI0_LACSI</name>
<comment type="subcellular location">
    <subcellularLocation>
        <location evidence="1">Secreted</location>
        <location evidence="1">Extracellular space</location>
        <location evidence="1">Apoplast</location>
    </subcellularLocation>
</comment>
<evidence type="ECO:0000256" key="5">
    <source>
        <dbReference type="ARBA" id="ARBA00022702"/>
    </source>
</evidence>
<evidence type="ECO:0000256" key="7">
    <source>
        <dbReference type="ARBA" id="ARBA00023278"/>
    </source>
</evidence>
<evidence type="ECO:0000313" key="9">
    <source>
        <dbReference type="EMBL" id="CAI9276786.1"/>
    </source>
</evidence>
<proteinExistence type="inferred from homology"/>
<gene>
    <name evidence="9" type="ORF">LSALG_LOCUS16751</name>
</gene>
<feature type="compositionally biased region" description="Polar residues" evidence="8">
    <location>
        <begin position="96"/>
        <end position="105"/>
    </location>
</feature>
<dbReference type="PANTHER" id="PTHR33348">
    <property type="entry name" value="PRECURSOR OF CEP5"/>
    <property type="match status" value="1"/>
</dbReference>
<evidence type="ECO:0000256" key="1">
    <source>
        <dbReference type="ARBA" id="ARBA00004271"/>
    </source>
</evidence>
<dbReference type="InterPro" id="IPR033250">
    <property type="entry name" value="CEP"/>
</dbReference>
<keyword evidence="10" id="KW-1185">Reference proteome</keyword>
<keyword evidence="4" id="KW-0964">Secreted</keyword>
<dbReference type="GO" id="GO:0048046">
    <property type="term" value="C:apoplast"/>
    <property type="evidence" value="ECO:0007669"/>
    <property type="project" value="UniProtKB-SubCell"/>
</dbReference>
<dbReference type="AlphaFoldDB" id="A0AA35YMI0"/>
<keyword evidence="6" id="KW-0732">Signal</keyword>
<dbReference type="GO" id="GO:0006995">
    <property type="term" value="P:cellular response to nitrogen starvation"/>
    <property type="evidence" value="ECO:0007669"/>
    <property type="project" value="UniProtKB-ARBA"/>
</dbReference>
<keyword evidence="7" id="KW-0379">Hydroxylation</keyword>
<reference evidence="9" key="1">
    <citation type="submission" date="2023-04" db="EMBL/GenBank/DDBJ databases">
        <authorList>
            <person name="Vijverberg K."/>
            <person name="Xiong W."/>
            <person name="Schranz E."/>
        </authorList>
    </citation>
    <scope>NUCLEOTIDE SEQUENCE</scope>
</reference>
<feature type="compositionally biased region" description="Basic and acidic residues" evidence="8">
    <location>
        <begin position="32"/>
        <end position="42"/>
    </location>
</feature>
<dbReference type="GO" id="GO:2000280">
    <property type="term" value="P:regulation of root development"/>
    <property type="evidence" value="ECO:0007669"/>
    <property type="project" value="TreeGrafter"/>
</dbReference>
<evidence type="ECO:0000256" key="8">
    <source>
        <dbReference type="SAM" id="MobiDB-lite"/>
    </source>
</evidence>
<accession>A0AA35YMI0</accession>
<dbReference type="GO" id="GO:0048364">
    <property type="term" value="P:root development"/>
    <property type="evidence" value="ECO:0007669"/>
    <property type="project" value="InterPro"/>
</dbReference>
<comment type="similarity">
    <text evidence="2">Belongs to the C-terminally encoded plant signaling peptide (CEP) family.</text>
</comment>
<evidence type="ECO:0000256" key="3">
    <source>
        <dbReference type="ARBA" id="ARBA00022523"/>
    </source>
</evidence>
<sequence>MKLKDVTAFRPTTLGNSPEAGHSFIENIPYLRSKEVESKDSGIHPPTSESATSFRPTKLGNSPGAAVEVLQTSEARKLGENFKCSEECIEGKQVAEGNNATNASQVPPPSGVDAFRPTNPGHSPGVGH</sequence>
<protein>
    <submittedName>
        <fullName evidence="9">Uncharacterized protein</fullName>
    </submittedName>
</protein>
<keyword evidence="5" id="KW-0372">Hormone</keyword>
<evidence type="ECO:0000256" key="6">
    <source>
        <dbReference type="ARBA" id="ARBA00022729"/>
    </source>
</evidence>
<keyword evidence="3" id="KW-0052">Apoplast</keyword>
<evidence type="ECO:0000313" key="10">
    <source>
        <dbReference type="Proteomes" id="UP001177003"/>
    </source>
</evidence>
<evidence type="ECO:0000256" key="2">
    <source>
        <dbReference type="ARBA" id="ARBA00008963"/>
    </source>
</evidence>
<dbReference type="EMBL" id="OX465079">
    <property type="protein sequence ID" value="CAI9276786.1"/>
    <property type="molecule type" value="Genomic_DNA"/>
</dbReference>